<keyword evidence="7 8" id="KW-0472">Membrane</keyword>
<dbReference type="PANTHER" id="PTHR13148:SF0">
    <property type="entry name" value="POST-GPI ATTACHMENT TO PROTEINS FACTOR 3"/>
    <property type="match status" value="1"/>
</dbReference>
<feature type="transmembrane region" description="Helical" evidence="8">
    <location>
        <begin position="260"/>
        <end position="280"/>
    </location>
</feature>
<comment type="caution">
    <text evidence="9">The sequence shown here is derived from an EMBL/GenBank/DDBJ whole genome shotgun (WGS) entry which is preliminary data.</text>
</comment>
<dbReference type="GO" id="GO:0016788">
    <property type="term" value="F:hydrolase activity, acting on ester bonds"/>
    <property type="evidence" value="ECO:0007669"/>
    <property type="project" value="TreeGrafter"/>
</dbReference>
<proteinExistence type="inferred from homology"/>
<feature type="chain" id="PRO_5042664243" description="Post-GPI attachment to proteins factor 3" evidence="8">
    <location>
        <begin position="29"/>
        <end position="334"/>
    </location>
</feature>
<keyword evidence="8" id="KW-0333">Golgi apparatus</keyword>
<dbReference type="EMBL" id="JAZDUA010000055">
    <property type="protein sequence ID" value="KAK7870554.1"/>
    <property type="molecule type" value="Genomic_DNA"/>
</dbReference>
<feature type="transmembrane region" description="Helical" evidence="8">
    <location>
        <begin position="233"/>
        <end position="253"/>
    </location>
</feature>
<keyword evidence="10" id="KW-1185">Reference proteome</keyword>
<dbReference type="Pfam" id="PF04080">
    <property type="entry name" value="Per1"/>
    <property type="match status" value="1"/>
</dbReference>
<name>A0AAN9ZDK3_9ORTH</name>
<dbReference type="PANTHER" id="PTHR13148">
    <property type="entry name" value="PER1-RELATED"/>
    <property type="match status" value="1"/>
</dbReference>
<comment type="similarity">
    <text evidence="2 8">Belongs to the PGAP3 family.</text>
</comment>
<dbReference type="GO" id="GO:0000139">
    <property type="term" value="C:Golgi membrane"/>
    <property type="evidence" value="ECO:0007669"/>
    <property type="project" value="UniProtKB-SubCell"/>
</dbReference>
<organism evidence="9 10">
    <name type="scientific">Gryllus longicercus</name>
    <dbReference type="NCBI Taxonomy" id="2509291"/>
    <lineage>
        <taxon>Eukaryota</taxon>
        <taxon>Metazoa</taxon>
        <taxon>Ecdysozoa</taxon>
        <taxon>Arthropoda</taxon>
        <taxon>Hexapoda</taxon>
        <taxon>Insecta</taxon>
        <taxon>Pterygota</taxon>
        <taxon>Neoptera</taxon>
        <taxon>Polyneoptera</taxon>
        <taxon>Orthoptera</taxon>
        <taxon>Ensifera</taxon>
        <taxon>Gryllidea</taxon>
        <taxon>Grylloidea</taxon>
        <taxon>Gryllidae</taxon>
        <taxon>Gryllinae</taxon>
        <taxon>Gryllus</taxon>
    </lineage>
</organism>
<gene>
    <name evidence="9" type="ORF">R5R35_009069</name>
</gene>
<evidence type="ECO:0000256" key="6">
    <source>
        <dbReference type="ARBA" id="ARBA00022989"/>
    </source>
</evidence>
<feature type="transmembrane region" description="Helical" evidence="8">
    <location>
        <begin position="114"/>
        <end position="133"/>
    </location>
</feature>
<dbReference type="AlphaFoldDB" id="A0AAN9ZDK3"/>
<reference evidence="9 10" key="1">
    <citation type="submission" date="2024-03" db="EMBL/GenBank/DDBJ databases">
        <title>The genome assembly and annotation of the cricket Gryllus longicercus Weissman &amp; Gray.</title>
        <authorList>
            <person name="Szrajer S."/>
            <person name="Gray D."/>
            <person name="Ylla G."/>
        </authorList>
    </citation>
    <scope>NUCLEOTIDE SEQUENCE [LARGE SCALE GENOMIC DNA]</scope>
    <source>
        <strain evidence="9">DAG 2021-001</strain>
        <tissue evidence="9">Whole body minus gut</tissue>
    </source>
</reference>
<feature type="signal peptide" evidence="8">
    <location>
        <begin position="1"/>
        <end position="28"/>
    </location>
</feature>
<evidence type="ECO:0000256" key="4">
    <source>
        <dbReference type="ARBA" id="ARBA00022692"/>
    </source>
</evidence>
<dbReference type="GO" id="GO:0006506">
    <property type="term" value="P:GPI anchor biosynthetic process"/>
    <property type="evidence" value="ECO:0007669"/>
    <property type="project" value="UniProtKB-KW"/>
</dbReference>
<feature type="transmembrane region" description="Helical" evidence="8">
    <location>
        <begin position="200"/>
        <end position="221"/>
    </location>
</feature>
<evidence type="ECO:0000313" key="10">
    <source>
        <dbReference type="Proteomes" id="UP001378592"/>
    </source>
</evidence>
<evidence type="ECO:0000256" key="1">
    <source>
        <dbReference type="ARBA" id="ARBA00004127"/>
    </source>
</evidence>
<keyword evidence="6 8" id="KW-1133">Transmembrane helix</keyword>
<evidence type="ECO:0000256" key="7">
    <source>
        <dbReference type="ARBA" id="ARBA00023136"/>
    </source>
</evidence>
<keyword evidence="3 8" id="KW-0337">GPI-anchor biosynthesis</keyword>
<accession>A0AAN9ZDK3</accession>
<keyword evidence="4 8" id="KW-0812">Transmembrane</keyword>
<feature type="transmembrane region" description="Helical" evidence="8">
    <location>
        <begin position="175"/>
        <end position="193"/>
    </location>
</feature>
<keyword evidence="5 8" id="KW-0732">Signal</keyword>
<comment type="function">
    <text evidence="8">Involved in the lipid remodeling steps of GPI-anchor maturation.</text>
</comment>
<dbReference type="GO" id="GO:0005789">
    <property type="term" value="C:endoplasmic reticulum membrane"/>
    <property type="evidence" value="ECO:0007669"/>
    <property type="project" value="TreeGrafter"/>
</dbReference>
<evidence type="ECO:0000256" key="2">
    <source>
        <dbReference type="ARBA" id="ARBA00006387"/>
    </source>
</evidence>
<dbReference type="Proteomes" id="UP001378592">
    <property type="component" value="Unassembled WGS sequence"/>
</dbReference>
<comment type="subcellular location">
    <subcellularLocation>
        <location evidence="1">Endomembrane system</location>
        <topology evidence="1">Multi-pass membrane protein</topology>
    </subcellularLocation>
    <subcellularLocation>
        <location evidence="8">Golgi apparatus membrane</location>
        <topology evidence="8">Multi-pass membrane protein</topology>
    </subcellularLocation>
</comment>
<evidence type="ECO:0000256" key="3">
    <source>
        <dbReference type="ARBA" id="ARBA00022502"/>
    </source>
</evidence>
<evidence type="ECO:0000313" key="9">
    <source>
        <dbReference type="EMBL" id="KAK7870554.1"/>
    </source>
</evidence>
<feature type="transmembrane region" description="Helical" evidence="8">
    <location>
        <begin position="145"/>
        <end position="163"/>
    </location>
</feature>
<sequence>MSHGTMQPFNTLFSICLFFFLIVLEVKASSGDNNVYFQKCVQTCRKANCTTDGVLFLIASEISPFVRNMWSCDDDCHYHCMWDTVNSFRERSWDVPQFHGKWPFIRIFGLQEPASVLFSIFNLVAHFIMFRQFRQEVRKTSPMYYLWHAYAVVCLNGWFWSAVFHARDVPFTEKMDYFCAFSMVLFSFFSMILRLLQGRYTFVAIFLSVFCIIFFIHHVTYLSLVHFDYSYNMLANVAVGAVTTLGWLMWASLVRKQQPYVWRCAAFSVLTGLCVCFEVIDFPPILWIVDAHSLFHLSTAGLPILFYRFLIDDCKYLHKQVELARDETFTRKKQ</sequence>
<protein>
    <recommendedName>
        <fullName evidence="8">Post-GPI attachment to proteins factor 3</fullName>
    </recommendedName>
</protein>
<dbReference type="InterPro" id="IPR007217">
    <property type="entry name" value="Per1-like"/>
</dbReference>
<evidence type="ECO:0000256" key="8">
    <source>
        <dbReference type="RuleBase" id="RU365066"/>
    </source>
</evidence>
<feature type="transmembrane region" description="Helical" evidence="8">
    <location>
        <begin position="286"/>
        <end position="310"/>
    </location>
</feature>
<evidence type="ECO:0000256" key="5">
    <source>
        <dbReference type="ARBA" id="ARBA00022729"/>
    </source>
</evidence>